<proteinExistence type="predicted"/>
<comment type="caution">
    <text evidence="2">The sequence shown here is derived from an EMBL/GenBank/DDBJ whole genome shotgun (WGS) entry which is preliminary data.</text>
</comment>
<keyword evidence="3" id="KW-1185">Reference proteome</keyword>
<feature type="compositionally biased region" description="Low complexity" evidence="1">
    <location>
        <begin position="7"/>
        <end position="25"/>
    </location>
</feature>
<reference evidence="2 3" key="1">
    <citation type="journal article" date="2023" name="Nucleic Acids Res.">
        <title>The hologenome of Daphnia magna reveals possible DNA methylation and microbiome-mediated evolution of the host genome.</title>
        <authorList>
            <person name="Chaturvedi A."/>
            <person name="Li X."/>
            <person name="Dhandapani V."/>
            <person name="Marshall H."/>
            <person name="Kissane S."/>
            <person name="Cuenca-Cambronero M."/>
            <person name="Asole G."/>
            <person name="Calvet F."/>
            <person name="Ruiz-Romero M."/>
            <person name="Marangio P."/>
            <person name="Guigo R."/>
            <person name="Rago D."/>
            <person name="Mirbahai L."/>
            <person name="Eastwood N."/>
            <person name="Colbourne J.K."/>
            <person name="Zhou J."/>
            <person name="Mallon E."/>
            <person name="Orsini L."/>
        </authorList>
    </citation>
    <scope>NUCLEOTIDE SEQUENCE [LARGE SCALE GENOMIC DNA]</scope>
    <source>
        <strain evidence="2">LRV0_1</strain>
    </source>
</reference>
<organism evidence="2 3">
    <name type="scientific">Daphnia magna</name>
    <dbReference type="NCBI Taxonomy" id="35525"/>
    <lineage>
        <taxon>Eukaryota</taxon>
        <taxon>Metazoa</taxon>
        <taxon>Ecdysozoa</taxon>
        <taxon>Arthropoda</taxon>
        <taxon>Crustacea</taxon>
        <taxon>Branchiopoda</taxon>
        <taxon>Diplostraca</taxon>
        <taxon>Cladocera</taxon>
        <taxon>Anomopoda</taxon>
        <taxon>Daphniidae</taxon>
        <taxon>Daphnia</taxon>
    </lineage>
</organism>
<evidence type="ECO:0000313" key="2">
    <source>
        <dbReference type="EMBL" id="KAK4021507.1"/>
    </source>
</evidence>
<protein>
    <submittedName>
        <fullName evidence="2">Uncharacterized protein</fullName>
    </submittedName>
</protein>
<dbReference type="EMBL" id="JAOYFB010000036">
    <property type="protein sequence ID" value="KAK4021507.1"/>
    <property type="molecule type" value="Genomic_DNA"/>
</dbReference>
<name>A0ABR0A8P5_9CRUS</name>
<evidence type="ECO:0000256" key="1">
    <source>
        <dbReference type="SAM" id="MobiDB-lite"/>
    </source>
</evidence>
<gene>
    <name evidence="2" type="ORF">OUZ56_003422</name>
</gene>
<evidence type="ECO:0000313" key="3">
    <source>
        <dbReference type="Proteomes" id="UP001234178"/>
    </source>
</evidence>
<feature type="region of interest" description="Disordered" evidence="1">
    <location>
        <begin position="1"/>
        <end position="40"/>
    </location>
</feature>
<accession>A0ABR0A8P5</accession>
<dbReference type="Proteomes" id="UP001234178">
    <property type="component" value="Unassembled WGS sequence"/>
</dbReference>
<sequence>MVSAMASGNPSHSSSDSNSIPESLSKGGRVRSRPLSDRAKRLRVQRVLEAQYVLHDERGEDYRVIVSDNGLHNDAPFDSSGNGAPNRNMEELEINVGPGYNSESS</sequence>